<proteinExistence type="predicted"/>
<comment type="caution">
    <text evidence="2">The sequence shown here is derived from an EMBL/GenBank/DDBJ whole genome shotgun (WGS) entry which is preliminary data.</text>
</comment>
<gene>
    <name evidence="2" type="ORF">H0193_03730</name>
</gene>
<accession>A0A7W2EA42</accession>
<reference evidence="2 3" key="1">
    <citation type="submission" date="2020-07" db="EMBL/GenBank/DDBJ databases">
        <title>Draft genome and description of Corynebacterium haemomassiliense strain Marseile-Q3615 sp. nov.</title>
        <authorList>
            <person name="Boxberger M."/>
            <person name="La Scola B."/>
        </authorList>
    </citation>
    <scope>NUCLEOTIDE SEQUENCE [LARGE SCALE GENOMIC DNA]</scope>
    <source>
        <strain evidence="2 3">Marseille-Q3615</strain>
    </source>
</reference>
<dbReference type="AlphaFoldDB" id="A0A7W2EA42"/>
<sequence length="86" mass="9556">MSLISWLGLGFVALLAIGGIVALGNTSKEIYESDMEEDSKRRWGFLMGFSPLAGLYAYKRRNELFGHGERPVDEPGRGGDQETFRS</sequence>
<organism evidence="2 3">
    <name type="scientific">Corynebacterium haemomassiliense</name>
    <dbReference type="NCBI Taxonomy" id="2754726"/>
    <lineage>
        <taxon>Bacteria</taxon>
        <taxon>Bacillati</taxon>
        <taxon>Actinomycetota</taxon>
        <taxon>Actinomycetes</taxon>
        <taxon>Mycobacteriales</taxon>
        <taxon>Corynebacteriaceae</taxon>
        <taxon>Corynebacterium</taxon>
    </lineage>
</organism>
<keyword evidence="3" id="KW-1185">Reference proteome</keyword>
<protein>
    <submittedName>
        <fullName evidence="2">Uncharacterized protein</fullName>
    </submittedName>
</protein>
<dbReference type="EMBL" id="JACDTZ010000001">
    <property type="protein sequence ID" value="MBA5243930.1"/>
    <property type="molecule type" value="Genomic_DNA"/>
</dbReference>
<evidence type="ECO:0000313" key="2">
    <source>
        <dbReference type="EMBL" id="MBA5243930.1"/>
    </source>
</evidence>
<evidence type="ECO:0000256" key="1">
    <source>
        <dbReference type="SAM" id="MobiDB-lite"/>
    </source>
</evidence>
<name>A0A7W2EA42_9CORY</name>
<dbReference type="Proteomes" id="UP000523682">
    <property type="component" value="Unassembled WGS sequence"/>
</dbReference>
<dbReference type="RefSeq" id="WP_181888613.1">
    <property type="nucleotide sequence ID" value="NZ_CAUPJD010000024.1"/>
</dbReference>
<evidence type="ECO:0000313" key="3">
    <source>
        <dbReference type="Proteomes" id="UP000523682"/>
    </source>
</evidence>
<feature type="region of interest" description="Disordered" evidence="1">
    <location>
        <begin position="66"/>
        <end position="86"/>
    </location>
</feature>